<feature type="transmembrane region" description="Helical" evidence="8">
    <location>
        <begin position="70"/>
        <end position="92"/>
    </location>
</feature>
<keyword evidence="2" id="KW-1003">Cell membrane</keyword>
<evidence type="ECO:0000256" key="2">
    <source>
        <dbReference type="ARBA" id="ARBA00022475"/>
    </source>
</evidence>
<evidence type="ECO:0000256" key="4">
    <source>
        <dbReference type="ARBA" id="ARBA00022692"/>
    </source>
</evidence>
<keyword evidence="5 8" id="KW-1133">Transmembrane helix</keyword>
<accession>H0HT80</accession>
<proteinExistence type="predicted"/>
<dbReference type="PATRIC" id="fig|1107882.3.peg.3287"/>
<dbReference type="GO" id="GO:0005886">
    <property type="term" value="C:plasma membrane"/>
    <property type="evidence" value="ECO:0007669"/>
    <property type="project" value="UniProtKB-SubCell"/>
</dbReference>
<dbReference type="RefSeq" id="WP_008836990.1">
    <property type="nucleotide sequence ID" value="NZ_AHAM01000138.1"/>
</dbReference>
<name>H0HT80_9HYPH</name>
<dbReference type="PANTHER" id="PTHR33362:SF5">
    <property type="entry name" value="C4-DICARBOXYLATE TRAP TRANSPORTER LARGE PERMEASE PROTEIN DCTM"/>
    <property type="match status" value="1"/>
</dbReference>
<evidence type="ECO:0000256" key="3">
    <source>
        <dbReference type="ARBA" id="ARBA00022519"/>
    </source>
</evidence>
<feature type="transmembrane region" description="Helical" evidence="8">
    <location>
        <begin position="29"/>
        <end position="58"/>
    </location>
</feature>
<reference evidence="10 11" key="1">
    <citation type="journal article" date="2012" name="J. Bacteriol.">
        <title>Draft Genome Sequence of Mesorhizobium alhagi CCNWXJ12-2T, a Novel Salt-Resistant Species Isolated from the Desert of Northwestern China.</title>
        <authorList>
            <person name="Zhou M."/>
            <person name="Chen W."/>
            <person name="Chen H."/>
            <person name="Wei G."/>
        </authorList>
    </citation>
    <scope>NUCLEOTIDE SEQUENCE [LARGE SCALE GENOMIC DNA]</scope>
    <source>
        <strain evidence="10 11">CCNWXJ12-2</strain>
    </source>
</reference>
<evidence type="ECO:0000256" key="1">
    <source>
        <dbReference type="ARBA" id="ARBA00004429"/>
    </source>
</evidence>
<evidence type="ECO:0000256" key="6">
    <source>
        <dbReference type="ARBA" id="ARBA00023136"/>
    </source>
</evidence>
<dbReference type="OrthoDB" id="9790209at2"/>
<comment type="subcellular location">
    <subcellularLocation>
        <location evidence="1 7">Cell inner membrane</location>
        <topology evidence="1 7">Multi-pass membrane protein</topology>
    </subcellularLocation>
</comment>
<dbReference type="Proteomes" id="UP000003250">
    <property type="component" value="Unassembled WGS sequence"/>
</dbReference>
<feature type="domain" description="TRAP C4-dicarboxylate transport system permease DctM subunit" evidence="9">
    <location>
        <begin position="2"/>
        <end position="131"/>
    </location>
</feature>
<dbReference type="AlphaFoldDB" id="H0HT80"/>
<keyword evidence="11" id="KW-1185">Reference proteome</keyword>
<dbReference type="GO" id="GO:0022857">
    <property type="term" value="F:transmembrane transporter activity"/>
    <property type="evidence" value="ECO:0007669"/>
    <property type="project" value="UniProtKB-UniRule"/>
</dbReference>
<keyword evidence="6 8" id="KW-0472">Membrane</keyword>
<dbReference type="Pfam" id="PF06808">
    <property type="entry name" value="DctM"/>
    <property type="match status" value="1"/>
</dbReference>
<feature type="transmembrane region" description="Helical" evidence="8">
    <location>
        <begin position="112"/>
        <end position="136"/>
    </location>
</feature>
<protein>
    <submittedName>
        <fullName evidence="10">TRAP dicarboxylate transporter subunit DctM</fullName>
    </submittedName>
</protein>
<evidence type="ECO:0000313" key="11">
    <source>
        <dbReference type="Proteomes" id="UP000003250"/>
    </source>
</evidence>
<dbReference type="PANTHER" id="PTHR33362">
    <property type="entry name" value="SIALIC ACID TRAP TRANSPORTER PERMEASE PROTEIN SIAT-RELATED"/>
    <property type="match status" value="1"/>
</dbReference>
<keyword evidence="4 8" id="KW-0812">Transmembrane</keyword>
<evidence type="ECO:0000256" key="8">
    <source>
        <dbReference type="SAM" id="Phobius"/>
    </source>
</evidence>
<dbReference type="InterPro" id="IPR004681">
    <property type="entry name" value="TRAP_DctM"/>
</dbReference>
<evidence type="ECO:0000256" key="5">
    <source>
        <dbReference type="ARBA" id="ARBA00022989"/>
    </source>
</evidence>
<gene>
    <name evidence="10" type="ORF">MAXJ12_16856</name>
</gene>
<keyword evidence="3 7" id="KW-0997">Cell inner membrane</keyword>
<feature type="non-terminal residue" evidence="10">
    <location>
        <position position="1"/>
    </location>
</feature>
<organism evidence="10 11">
    <name type="scientific">Mesorhizobium alhagi CCNWXJ12-2</name>
    <dbReference type="NCBI Taxonomy" id="1107882"/>
    <lineage>
        <taxon>Bacteria</taxon>
        <taxon>Pseudomonadati</taxon>
        <taxon>Pseudomonadota</taxon>
        <taxon>Alphaproteobacteria</taxon>
        <taxon>Hyphomicrobiales</taxon>
        <taxon>Phyllobacteriaceae</taxon>
        <taxon>Allomesorhizobium</taxon>
    </lineage>
</organism>
<keyword evidence="7" id="KW-0813">Transport</keyword>
<sequence length="144" mass="15833">ALIFNYIVAAENVPTSIASMLDYLDLQPLAFMLFANLLFLLLGCILDATTIILVIVPLFIPACTVLGIDLVYFGVVMVVNVMVGLITPPYGMLLFVINGATGIPIRDIVREIVPYMLSLFVALLVLILMPDLTLWLPRQFGYQG</sequence>
<dbReference type="InterPro" id="IPR010656">
    <property type="entry name" value="DctM"/>
</dbReference>
<evidence type="ECO:0000313" key="10">
    <source>
        <dbReference type="EMBL" id="EHK56059.1"/>
    </source>
</evidence>
<evidence type="ECO:0000256" key="7">
    <source>
        <dbReference type="RuleBase" id="RU369079"/>
    </source>
</evidence>
<comment type="function">
    <text evidence="7">Part of the tripartite ATP-independent periplasmic (TRAP) transport system.</text>
</comment>
<dbReference type="EMBL" id="AHAM01000138">
    <property type="protein sequence ID" value="EHK56059.1"/>
    <property type="molecule type" value="Genomic_DNA"/>
</dbReference>
<evidence type="ECO:0000259" key="9">
    <source>
        <dbReference type="Pfam" id="PF06808"/>
    </source>
</evidence>